<organism evidence="3 4">
    <name type="scientific">Araneus ventricosus</name>
    <name type="common">Orbweaver spider</name>
    <name type="synonym">Epeira ventricosa</name>
    <dbReference type="NCBI Taxonomy" id="182803"/>
    <lineage>
        <taxon>Eukaryota</taxon>
        <taxon>Metazoa</taxon>
        <taxon>Ecdysozoa</taxon>
        <taxon>Arthropoda</taxon>
        <taxon>Chelicerata</taxon>
        <taxon>Arachnida</taxon>
        <taxon>Araneae</taxon>
        <taxon>Araneomorphae</taxon>
        <taxon>Entelegynae</taxon>
        <taxon>Araneoidea</taxon>
        <taxon>Araneidae</taxon>
        <taxon>Araneus</taxon>
    </lineage>
</organism>
<reference evidence="3 4" key="1">
    <citation type="journal article" date="2019" name="Sci. Rep.">
        <title>Orb-weaving spider Araneus ventricosus genome elucidates the spidroin gene catalogue.</title>
        <authorList>
            <person name="Kono N."/>
            <person name="Nakamura H."/>
            <person name="Ohtoshi R."/>
            <person name="Moran D.A.P."/>
            <person name="Shinohara A."/>
            <person name="Yoshida Y."/>
            <person name="Fujiwara M."/>
            <person name="Mori M."/>
            <person name="Tomita M."/>
            <person name="Arakawa K."/>
        </authorList>
    </citation>
    <scope>NUCLEOTIDE SEQUENCE [LARGE SCALE GENOMIC DNA]</scope>
</reference>
<evidence type="ECO:0000313" key="4">
    <source>
        <dbReference type="Proteomes" id="UP000499080"/>
    </source>
</evidence>
<gene>
    <name evidence="3" type="ORF">AVEN_256093_1</name>
</gene>
<accession>A0A4Y2D7S3</accession>
<comment type="caution">
    <text evidence="3">The sequence shown here is derived from an EMBL/GenBank/DDBJ whole genome shotgun (WGS) entry which is preliminary data.</text>
</comment>
<keyword evidence="4" id="KW-1185">Reference proteome</keyword>
<dbReference type="Proteomes" id="UP000499080">
    <property type="component" value="Unassembled WGS sequence"/>
</dbReference>
<evidence type="ECO:0000256" key="1">
    <source>
        <dbReference type="SAM" id="MobiDB-lite"/>
    </source>
</evidence>
<keyword evidence="2" id="KW-0472">Membrane</keyword>
<evidence type="ECO:0000256" key="2">
    <source>
        <dbReference type="SAM" id="Phobius"/>
    </source>
</evidence>
<name>A0A4Y2D7S3_ARAVE</name>
<sequence>MLRGVVCIYEEKLLINGAGVLLLLLVSSLPLRLFNALNPVGWAGLYHATPTGGRLAITYELACNRPPSMESGFEPGTLLPQSRDLTTRPPRPSSKFVMAEIR</sequence>
<proteinExistence type="predicted"/>
<keyword evidence="2" id="KW-1133">Transmembrane helix</keyword>
<feature type="region of interest" description="Disordered" evidence="1">
    <location>
        <begin position="70"/>
        <end position="102"/>
    </location>
</feature>
<dbReference type="EMBL" id="BGPR01000307">
    <property type="protein sequence ID" value="GBM12004.1"/>
    <property type="molecule type" value="Genomic_DNA"/>
</dbReference>
<protein>
    <submittedName>
        <fullName evidence="3">Uncharacterized protein</fullName>
    </submittedName>
</protein>
<evidence type="ECO:0000313" key="3">
    <source>
        <dbReference type="EMBL" id="GBM12004.1"/>
    </source>
</evidence>
<keyword evidence="2" id="KW-0812">Transmembrane</keyword>
<feature type="transmembrane region" description="Helical" evidence="2">
    <location>
        <begin position="13"/>
        <end position="34"/>
    </location>
</feature>
<dbReference type="AlphaFoldDB" id="A0A4Y2D7S3"/>